<evidence type="ECO:0000256" key="1">
    <source>
        <dbReference type="SAM" id="MobiDB-lite"/>
    </source>
</evidence>
<dbReference type="Proteomes" id="UP000593567">
    <property type="component" value="Unassembled WGS sequence"/>
</dbReference>
<evidence type="ECO:0000313" key="2">
    <source>
        <dbReference type="EMBL" id="KAF6027181.1"/>
    </source>
</evidence>
<sequence>MHASTGEEDSSDDDTKKRAPAHLPQNIKSLVESKKSGKQAVEVIEDESKKQILSPLNLQSDVQLSYGAQSALDMILNKHTAHISTES</sequence>
<protein>
    <submittedName>
        <fullName evidence="2">Uncharacterized protein</fullName>
    </submittedName>
</protein>
<comment type="caution">
    <text evidence="2">The sequence shown here is derived from an EMBL/GenBank/DDBJ whole genome shotgun (WGS) entry which is preliminary data.</text>
</comment>
<evidence type="ECO:0000313" key="3">
    <source>
        <dbReference type="Proteomes" id="UP000593567"/>
    </source>
</evidence>
<dbReference type="AlphaFoldDB" id="A0A7J7JNH6"/>
<reference evidence="2" key="1">
    <citation type="submission" date="2020-06" db="EMBL/GenBank/DDBJ databases">
        <title>Draft genome of Bugula neritina, a colonial animal packing powerful symbionts and potential medicines.</title>
        <authorList>
            <person name="Rayko M."/>
        </authorList>
    </citation>
    <scope>NUCLEOTIDE SEQUENCE [LARGE SCALE GENOMIC DNA]</scope>
    <source>
        <strain evidence="2">Kwan_BN1</strain>
    </source>
</reference>
<gene>
    <name evidence="2" type="ORF">EB796_014502</name>
</gene>
<organism evidence="2 3">
    <name type="scientific">Bugula neritina</name>
    <name type="common">Brown bryozoan</name>
    <name type="synonym">Sertularia neritina</name>
    <dbReference type="NCBI Taxonomy" id="10212"/>
    <lineage>
        <taxon>Eukaryota</taxon>
        <taxon>Metazoa</taxon>
        <taxon>Spiralia</taxon>
        <taxon>Lophotrochozoa</taxon>
        <taxon>Bryozoa</taxon>
        <taxon>Gymnolaemata</taxon>
        <taxon>Cheilostomatida</taxon>
        <taxon>Flustrina</taxon>
        <taxon>Buguloidea</taxon>
        <taxon>Bugulidae</taxon>
        <taxon>Bugula</taxon>
    </lineage>
</organism>
<proteinExistence type="predicted"/>
<feature type="compositionally biased region" description="Acidic residues" evidence="1">
    <location>
        <begin position="1"/>
        <end position="12"/>
    </location>
</feature>
<keyword evidence="3" id="KW-1185">Reference proteome</keyword>
<name>A0A7J7JNH6_BUGNE</name>
<dbReference type="EMBL" id="VXIV02002126">
    <property type="protein sequence ID" value="KAF6027181.1"/>
    <property type="molecule type" value="Genomic_DNA"/>
</dbReference>
<feature type="region of interest" description="Disordered" evidence="1">
    <location>
        <begin position="1"/>
        <end position="38"/>
    </location>
</feature>
<accession>A0A7J7JNH6</accession>